<dbReference type="AlphaFoldDB" id="A0A2H1FYV4"/>
<dbReference type="InterPro" id="IPR018247">
    <property type="entry name" value="EF_Hand_1_Ca_BS"/>
</dbReference>
<name>A0A2H1FYV4_ZYMTR</name>
<evidence type="ECO:0000313" key="2">
    <source>
        <dbReference type="EMBL" id="SMR46490.1"/>
    </source>
</evidence>
<feature type="compositionally biased region" description="Acidic residues" evidence="1">
    <location>
        <begin position="73"/>
        <end position="96"/>
    </location>
</feature>
<protein>
    <submittedName>
        <fullName evidence="2">Uncharacterized protein</fullName>
    </submittedName>
</protein>
<accession>A0A2H1FYV4</accession>
<evidence type="ECO:0000313" key="3">
    <source>
        <dbReference type="Proteomes" id="UP000245764"/>
    </source>
</evidence>
<feature type="region of interest" description="Disordered" evidence="1">
    <location>
        <begin position="1"/>
        <end position="116"/>
    </location>
</feature>
<feature type="compositionally biased region" description="Low complexity" evidence="1">
    <location>
        <begin position="56"/>
        <end position="72"/>
    </location>
</feature>
<evidence type="ECO:0000256" key="1">
    <source>
        <dbReference type="SAM" id="MobiDB-lite"/>
    </source>
</evidence>
<gene>
    <name evidence="2" type="ORF">ZT1E4_G3108</name>
</gene>
<reference evidence="3" key="1">
    <citation type="submission" date="2017-05" db="EMBL/GenBank/DDBJ databases">
        <authorList>
            <person name="Song R."/>
            <person name="Chenine A.L."/>
            <person name="Ruprecht R.M."/>
        </authorList>
    </citation>
    <scope>NUCLEOTIDE SEQUENCE [LARGE SCALE GENOMIC DNA]</scope>
</reference>
<dbReference type="Proteomes" id="UP000245764">
    <property type="component" value="Chromosome 2"/>
</dbReference>
<sequence length="116" mass="13068">MRQEDELRRVPQMLLPPPPRQTSIAPSQPRTDPLSSGKFASDMLTGLGIQREEAWTQEQQAAQQQQAGLGQIQEEEGMEEEGMEVDNNGENEVELPELERFVEVDDDGDEGMEELD</sequence>
<dbReference type="PROSITE" id="PS00018">
    <property type="entry name" value="EF_HAND_1"/>
    <property type="match status" value="1"/>
</dbReference>
<organism evidence="2 3">
    <name type="scientific">Zymoseptoria tritici ST99CH_1E4</name>
    <dbReference type="NCBI Taxonomy" id="1276532"/>
    <lineage>
        <taxon>Eukaryota</taxon>
        <taxon>Fungi</taxon>
        <taxon>Dikarya</taxon>
        <taxon>Ascomycota</taxon>
        <taxon>Pezizomycotina</taxon>
        <taxon>Dothideomycetes</taxon>
        <taxon>Dothideomycetidae</taxon>
        <taxon>Mycosphaerellales</taxon>
        <taxon>Mycosphaerellaceae</taxon>
        <taxon>Zymoseptoria</taxon>
    </lineage>
</organism>
<proteinExistence type="predicted"/>
<dbReference type="EMBL" id="LT854254">
    <property type="protein sequence ID" value="SMR46490.1"/>
    <property type="molecule type" value="Genomic_DNA"/>
</dbReference>
<feature type="compositionally biased region" description="Polar residues" evidence="1">
    <location>
        <begin position="21"/>
        <end position="34"/>
    </location>
</feature>
<feature type="compositionally biased region" description="Acidic residues" evidence="1">
    <location>
        <begin position="104"/>
        <end position="116"/>
    </location>
</feature>